<dbReference type="Proteomes" id="UP000008022">
    <property type="component" value="Unassembled WGS sequence"/>
</dbReference>
<reference evidence="1" key="2">
    <citation type="submission" date="2015-06" db="UniProtKB">
        <authorList>
            <consortium name="EnsemblPlants"/>
        </authorList>
    </citation>
    <scope>IDENTIFICATION</scope>
</reference>
<dbReference type="HOGENOM" id="CLU_2744431_0_0_1"/>
<dbReference type="Gramene" id="ORUFI11G18880.1">
    <property type="protein sequence ID" value="ORUFI11G18880.1"/>
    <property type="gene ID" value="ORUFI11G18880"/>
</dbReference>
<name>A0A0E0RA08_ORYRU</name>
<sequence length="71" mass="7670">MGHKDSHDYKKWRILTPPNVIPLSSPFSPSSHVLVAGEDVAPTSCAIAGNLARKASGERWTGLKNAQQNDD</sequence>
<organism evidence="1 2">
    <name type="scientific">Oryza rufipogon</name>
    <name type="common">Brownbeard rice</name>
    <name type="synonym">Asian wild rice</name>
    <dbReference type="NCBI Taxonomy" id="4529"/>
    <lineage>
        <taxon>Eukaryota</taxon>
        <taxon>Viridiplantae</taxon>
        <taxon>Streptophyta</taxon>
        <taxon>Embryophyta</taxon>
        <taxon>Tracheophyta</taxon>
        <taxon>Spermatophyta</taxon>
        <taxon>Magnoliopsida</taxon>
        <taxon>Liliopsida</taxon>
        <taxon>Poales</taxon>
        <taxon>Poaceae</taxon>
        <taxon>BOP clade</taxon>
        <taxon>Oryzoideae</taxon>
        <taxon>Oryzeae</taxon>
        <taxon>Oryzinae</taxon>
        <taxon>Oryza</taxon>
    </lineage>
</organism>
<reference evidence="2" key="1">
    <citation type="submission" date="2013-06" db="EMBL/GenBank/DDBJ databases">
        <authorList>
            <person name="Zhao Q."/>
        </authorList>
    </citation>
    <scope>NUCLEOTIDE SEQUENCE</scope>
    <source>
        <strain evidence="2">cv. W1943</strain>
    </source>
</reference>
<protein>
    <submittedName>
        <fullName evidence="1">Uncharacterized protein</fullName>
    </submittedName>
</protein>
<dbReference type="AlphaFoldDB" id="A0A0E0RA08"/>
<keyword evidence="2" id="KW-1185">Reference proteome</keyword>
<evidence type="ECO:0000313" key="2">
    <source>
        <dbReference type="Proteomes" id="UP000008022"/>
    </source>
</evidence>
<accession>A0A0E0RA08</accession>
<dbReference type="EnsemblPlants" id="ORUFI11G18880.1">
    <property type="protein sequence ID" value="ORUFI11G18880.1"/>
    <property type="gene ID" value="ORUFI11G18880"/>
</dbReference>
<evidence type="ECO:0000313" key="1">
    <source>
        <dbReference type="EnsemblPlants" id="ORUFI11G18880.1"/>
    </source>
</evidence>
<proteinExistence type="predicted"/>